<feature type="non-terminal residue" evidence="3">
    <location>
        <position position="1"/>
    </location>
</feature>
<evidence type="ECO:0000313" key="4">
    <source>
        <dbReference type="Proteomes" id="UP001189429"/>
    </source>
</evidence>
<evidence type="ECO:0008006" key="5">
    <source>
        <dbReference type="Google" id="ProtNLM"/>
    </source>
</evidence>
<evidence type="ECO:0000313" key="3">
    <source>
        <dbReference type="EMBL" id="CAK0802567.1"/>
    </source>
</evidence>
<accession>A0ABN9QGW6</accession>
<dbReference type="EMBL" id="CAUYUJ010002832">
    <property type="protein sequence ID" value="CAK0802567.1"/>
    <property type="molecule type" value="Genomic_DNA"/>
</dbReference>
<feature type="compositionally biased region" description="Basic and acidic residues" evidence="2">
    <location>
        <begin position="19"/>
        <end position="39"/>
    </location>
</feature>
<organism evidence="3 4">
    <name type="scientific">Prorocentrum cordatum</name>
    <dbReference type="NCBI Taxonomy" id="2364126"/>
    <lineage>
        <taxon>Eukaryota</taxon>
        <taxon>Sar</taxon>
        <taxon>Alveolata</taxon>
        <taxon>Dinophyceae</taxon>
        <taxon>Prorocentrales</taxon>
        <taxon>Prorocentraceae</taxon>
        <taxon>Prorocentrum</taxon>
    </lineage>
</organism>
<feature type="region of interest" description="Disordered" evidence="2">
    <location>
        <begin position="1"/>
        <end position="39"/>
    </location>
</feature>
<dbReference type="Gene3D" id="1.10.287.1490">
    <property type="match status" value="1"/>
</dbReference>
<proteinExistence type="predicted"/>
<sequence>REVVRKQNEINANAVSAERAGDDLAKDYRAGNETEAEVRSLREELASAQAGHHDANASSRELVESIGRAQDRLAATREELAKVGRTIEFEGGVLREEQGSLSRAESAAATARGRLLLANETVAGAKEGLEKAQAVLRMLEEKLVAEQASHASHGEELERDIEANRNATGGLLRSTPEIVTQHGLGLLTFSGRALRRGWRR</sequence>
<reference evidence="3" key="1">
    <citation type="submission" date="2023-10" db="EMBL/GenBank/DDBJ databases">
        <authorList>
            <person name="Chen Y."/>
            <person name="Shah S."/>
            <person name="Dougan E. K."/>
            <person name="Thang M."/>
            <person name="Chan C."/>
        </authorList>
    </citation>
    <scope>NUCLEOTIDE SEQUENCE [LARGE SCALE GENOMIC DNA]</scope>
</reference>
<dbReference type="Proteomes" id="UP001189429">
    <property type="component" value="Unassembled WGS sequence"/>
</dbReference>
<keyword evidence="4" id="KW-1185">Reference proteome</keyword>
<feature type="coiled-coil region" evidence="1">
    <location>
        <begin position="122"/>
        <end position="149"/>
    </location>
</feature>
<keyword evidence="1" id="KW-0175">Coiled coil</keyword>
<name>A0ABN9QGW6_9DINO</name>
<gene>
    <name evidence="3" type="ORF">PCOR1329_LOCUS10049</name>
</gene>
<protein>
    <recommendedName>
        <fullName evidence="5">Chromosome segregation protein SMC</fullName>
    </recommendedName>
</protein>
<evidence type="ECO:0000256" key="2">
    <source>
        <dbReference type="SAM" id="MobiDB-lite"/>
    </source>
</evidence>
<evidence type="ECO:0000256" key="1">
    <source>
        <dbReference type="SAM" id="Coils"/>
    </source>
</evidence>
<comment type="caution">
    <text evidence="3">The sequence shown here is derived from an EMBL/GenBank/DDBJ whole genome shotgun (WGS) entry which is preliminary data.</text>
</comment>